<comment type="caution">
    <text evidence="3">The sequence shown here is derived from an EMBL/GenBank/DDBJ whole genome shotgun (WGS) entry which is preliminary data.</text>
</comment>
<dbReference type="GO" id="GO:0004360">
    <property type="term" value="F:glutamine-fructose-6-phosphate transaminase (isomerizing) activity"/>
    <property type="evidence" value="ECO:0007669"/>
    <property type="project" value="TreeGrafter"/>
</dbReference>
<dbReference type="PANTHER" id="PTHR10937:SF14">
    <property type="entry name" value="FRUCTOSELYSINE 6-PHOSPHATE DEGLYCASE"/>
    <property type="match status" value="1"/>
</dbReference>
<dbReference type="Proteomes" id="UP000442469">
    <property type="component" value="Unassembled WGS sequence"/>
</dbReference>
<dbReference type="Gene3D" id="1.10.10.2240">
    <property type="match status" value="1"/>
</dbReference>
<dbReference type="EMBL" id="WNZZ01000007">
    <property type="protein sequence ID" value="MUG23147.1"/>
    <property type="molecule type" value="Genomic_DNA"/>
</dbReference>
<feature type="domain" description="SIS" evidence="2">
    <location>
        <begin position="10"/>
        <end position="148"/>
    </location>
</feature>
<dbReference type="GO" id="GO:0006047">
    <property type="term" value="P:UDP-N-acetylglucosamine metabolic process"/>
    <property type="evidence" value="ECO:0007669"/>
    <property type="project" value="TreeGrafter"/>
</dbReference>
<dbReference type="InterPro" id="IPR035488">
    <property type="entry name" value="FrlB_SIS"/>
</dbReference>
<keyword evidence="1" id="KW-0378">Hydrolase</keyword>
<reference evidence="4 6" key="2">
    <citation type="submission" date="2019-11" db="EMBL/GenBank/DDBJ databases">
        <title>Draft genome sequences of five Paenibacillus species of dairy origin.</title>
        <authorList>
            <person name="Olajide A.M."/>
            <person name="Chen S."/>
            <person name="Lapointe G."/>
        </authorList>
    </citation>
    <scope>NUCLEOTIDE SEQUENCE [LARGE SCALE GENOMIC DNA]</scope>
    <source>
        <strain evidence="4 6">3CT49</strain>
    </source>
</reference>
<evidence type="ECO:0000313" key="6">
    <source>
        <dbReference type="Proteomes" id="UP000442469"/>
    </source>
</evidence>
<sequence length="322" mass="35833">MNVSKVISTISEKTENGITEVYLVACGGSLVDMYPAKYFLESEAQKVVTGLYTANEFVHALPKRLNKDSVVIVCSHGGNTPESVAAAKTAKEHGAHTIGLTHNKEAALLKHSDHTFLYEWGEDSDVKNNPMAIILELVVEILNTVEGYAHYDAFQSGMQKINGIIVAGKKLVAPRAKTFADKYRAEDLFYILSSGASYGHAYGFAICSLMEMQWLNAAPIHSGEYFHGPFEVTDKETPFILMMNEGRTRALDERALIFLKQYAEKVEVVDAKELGIGTIADEVVEFFNPILFYSILCVYREALADVRNHPLETRRYMGKVAY</sequence>
<dbReference type="Gene3D" id="3.40.50.12570">
    <property type="match status" value="1"/>
</dbReference>
<evidence type="ECO:0000313" key="5">
    <source>
        <dbReference type="Proteomes" id="UP000029278"/>
    </source>
</evidence>
<gene>
    <name evidence="3" type="primary">frlB</name>
    <name evidence="3" type="ORF">DJ90_131</name>
    <name evidence="4" type="ORF">GNQ08_12090</name>
</gene>
<dbReference type="GO" id="GO:0006002">
    <property type="term" value="P:fructose 6-phosphate metabolic process"/>
    <property type="evidence" value="ECO:0007669"/>
    <property type="project" value="TreeGrafter"/>
</dbReference>
<dbReference type="Proteomes" id="UP000029278">
    <property type="component" value="Unassembled WGS sequence"/>
</dbReference>
<dbReference type="CDD" id="cd05710">
    <property type="entry name" value="SIS_1"/>
    <property type="match status" value="1"/>
</dbReference>
<dbReference type="PROSITE" id="PS51464">
    <property type="entry name" value="SIS"/>
    <property type="match status" value="1"/>
</dbReference>
<proteinExistence type="predicted"/>
<dbReference type="EC" id="3.5.-.-" evidence="1"/>
<dbReference type="Gene3D" id="3.40.50.10490">
    <property type="entry name" value="Glucose-6-phosphate isomerase like protein, domain 1"/>
    <property type="match status" value="1"/>
</dbReference>
<evidence type="ECO:0000259" key="2">
    <source>
        <dbReference type="PROSITE" id="PS51464"/>
    </source>
</evidence>
<dbReference type="STRING" id="44252.DJ90_131"/>
<protein>
    <recommendedName>
        <fullName evidence="1">Fructosamine deglycase</fullName>
        <ecNumber evidence="1">3.5.-.-</ecNumber>
    </recommendedName>
</protein>
<evidence type="ECO:0000313" key="3">
    <source>
        <dbReference type="EMBL" id="KFN05692.1"/>
    </source>
</evidence>
<dbReference type="GeneID" id="77009187"/>
<evidence type="ECO:0000256" key="1">
    <source>
        <dbReference type="PIRNR" id="PIRNR009290"/>
    </source>
</evidence>
<dbReference type="EMBL" id="JMQA01000038">
    <property type="protein sequence ID" value="KFN05692.1"/>
    <property type="molecule type" value="Genomic_DNA"/>
</dbReference>
<dbReference type="RefSeq" id="WP_036625578.1">
    <property type="nucleotide sequence ID" value="NZ_BGML01000002.1"/>
</dbReference>
<accession>A0A090Z4Y9</accession>
<comment type="function">
    <text evidence="1">Catalyzes the conversion of a range of fructosamine 6-phosphates to glucose 6-phosphate and a free amino acid.</text>
</comment>
<dbReference type="InterPro" id="IPR046348">
    <property type="entry name" value="SIS_dom_sf"/>
</dbReference>
<evidence type="ECO:0000313" key="4">
    <source>
        <dbReference type="EMBL" id="MUG23147.1"/>
    </source>
</evidence>
<dbReference type="GO" id="GO:0097367">
    <property type="term" value="F:carbohydrate derivative binding"/>
    <property type="evidence" value="ECO:0007669"/>
    <property type="project" value="InterPro"/>
</dbReference>
<dbReference type="SUPFAM" id="SSF53697">
    <property type="entry name" value="SIS domain"/>
    <property type="match status" value="1"/>
</dbReference>
<keyword evidence="5" id="KW-1185">Reference proteome</keyword>
<dbReference type="AlphaFoldDB" id="A0A090Z4Y9"/>
<dbReference type="InterPro" id="IPR024713">
    <property type="entry name" value="Fructosamine_deglycase_FrlB"/>
</dbReference>
<comment type="subunit">
    <text evidence="1">Homooctamer.</text>
</comment>
<dbReference type="InterPro" id="IPR001347">
    <property type="entry name" value="SIS_dom"/>
</dbReference>
<dbReference type="Pfam" id="PF01380">
    <property type="entry name" value="SIS"/>
    <property type="match status" value="1"/>
</dbReference>
<reference evidence="3 5" key="1">
    <citation type="submission" date="2014-04" db="EMBL/GenBank/DDBJ databases">
        <authorList>
            <person name="Bishop-Lilly K.A."/>
            <person name="Broomall S.M."/>
            <person name="Chain P.S."/>
            <person name="Chertkov O."/>
            <person name="Coyne S.R."/>
            <person name="Daligault H.E."/>
            <person name="Davenport K.W."/>
            <person name="Erkkila T."/>
            <person name="Frey K.G."/>
            <person name="Gibbons H.S."/>
            <person name="Gu W."/>
            <person name="Jaissle J."/>
            <person name="Johnson S.L."/>
            <person name="Koroleva G.I."/>
            <person name="Ladner J.T."/>
            <person name="Lo C.-C."/>
            <person name="Minogue T.D."/>
            <person name="Munk C."/>
            <person name="Palacios G.F."/>
            <person name="Redden C.L."/>
            <person name="Rosenzweig C.N."/>
            <person name="Scholz M.B."/>
            <person name="Teshima H."/>
            <person name="Xu Y."/>
        </authorList>
    </citation>
    <scope>NUCLEOTIDE SEQUENCE [LARGE SCALE GENOMIC DNA]</scope>
    <source>
        <strain evidence="3 5">8244</strain>
    </source>
</reference>
<dbReference type="GO" id="GO:0016787">
    <property type="term" value="F:hydrolase activity"/>
    <property type="evidence" value="ECO:0007669"/>
    <property type="project" value="UniProtKB-KW"/>
</dbReference>
<dbReference type="PATRIC" id="fig|44252.3.peg.4387"/>
<dbReference type="CDD" id="cd05009">
    <property type="entry name" value="SIS_GlmS_GlmD_2"/>
    <property type="match status" value="1"/>
</dbReference>
<dbReference type="HOGENOM" id="CLU_012520_3_0_9"/>
<dbReference type="InterPro" id="IPR035490">
    <property type="entry name" value="GlmS/FrlB_SIS"/>
</dbReference>
<dbReference type="PANTHER" id="PTHR10937">
    <property type="entry name" value="GLUCOSAMINE--FRUCTOSE-6-PHOSPHATE AMINOTRANSFERASE, ISOMERIZING"/>
    <property type="match status" value="1"/>
</dbReference>
<dbReference type="GO" id="GO:0006487">
    <property type="term" value="P:protein N-linked glycosylation"/>
    <property type="evidence" value="ECO:0007669"/>
    <property type="project" value="TreeGrafter"/>
</dbReference>
<dbReference type="PIRSF" id="PIRSF009290">
    <property type="entry name" value="FrlB"/>
    <property type="match status" value="1"/>
</dbReference>
<keyword evidence="1" id="KW-0119">Carbohydrate metabolism</keyword>
<dbReference type="OrthoDB" id="9782098at2"/>
<organism evidence="3 5">
    <name type="scientific">Paenibacillus macerans</name>
    <name type="common">Bacillus macerans</name>
    <dbReference type="NCBI Taxonomy" id="44252"/>
    <lineage>
        <taxon>Bacteria</taxon>
        <taxon>Bacillati</taxon>
        <taxon>Bacillota</taxon>
        <taxon>Bacilli</taxon>
        <taxon>Bacillales</taxon>
        <taxon>Paenibacillaceae</taxon>
        <taxon>Paenibacillus</taxon>
    </lineage>
</organism>
<name>A0A090Z4Y9_PAEMA</name>